<organism evidence="10 11">
    <name type="scientific">Entomospira culicis</name>
    <dbReference type="NCBI Taxonomy" id="2719989"/>
    <lineage>
        <taxon>Bacteria</taxon>
        <taxon>Pseudomonadati</taxon>
        <taxon>Spirochaetota</taxon>
        <taxon>Spirochaetia</taxon>
        <taxon>Spirochaetales</taxon>
        <taxon>Spirochaetaceae</taxon>
        <taxon>Entomospira</taxon>
    </lineage>
</organism>
<evidence type="ECO:0000256" key="7">
    <source>
        <dbReference type="ARBA" id="ARBA00048478"/>
    </source>
</evidence>
<evidence type="ECO:0000256" key="2">
    <source>
        <dbReference type="ARBA" id="ARBA00022679"/>
    </source>
</evidence>
<keyword evidence="2 8" id="KW-0808">Transferase</keyword>
<dbReference type="AlphaFoldDB" id="A0A968GEV6"/>
<dbReference type="Proteomes" id="UP000778951">
    <property type="component" value="Unassembled WGS sequence"/>
</dbReference>
<dbReference type="InterPro" id="IPR003136">
    <property type="entry name" value="Cytidylate_kin"/>
</dbReference>
<proteinExistence type="inferred from homology"/>
<keyword evidence="3 8" id="KW-0547">Nucleotide-binding</keyword>
<dbReference type="EC" id="2.7.4.25" evidence="8"/>
<comment type="catalytic activity">
    <reaction evidence="7 8">
        <text>CMP + ATP = CDP + ADP</text>
        <dbReference type="Rhea" id="RHEA:11600"/>
        <dbReference type="ChEBI" id="CHEBI:30616"/>
        <dbReference type="ChEBI" id="CHEBI:58069"/>
        <dbReference type="ChEBI" id="CHEBI:60377"/>
        <dbReference type="ChEBI" id="CHEBI:456216"/>
        <dbReference type="EC" id="2.7.4.25"/>
    </reaction>
</comment>
<comment type="similarity">
    <text evidence="1 8">Belongs to the cytidylate kinase family. Type 1 subfamily.</text>
</comment>
<evidence type="ECO:0000313" key="11">
    <source>
        <dbReference type="Proteomes" id="UP000778951"/>
    </source>
</evidence>
<dbReference type="RefSeq" id="WP_167694862.1">
    <property type="nucleotide sequence ID" value="NZ_CP118181.1"/>
</dbReference>
<name>A0A968GEV6_9SPIO</name>
<dbReference type="SUPFAM" id="SSF52540">
    <property type="entry name" value="P-loop containing nucleoside triphosphate hydrolases"/>
    <property type="match status" value="1"/>
</dbReference>
<reference evidence="10" key="1">
    <citation type="submission" date="2020-03" db="EMBL/GenBank/DDBJ databases">
        <title>Spirochaetal bacteria isolated from arthropods constitute a novel genus Entomospira genus novum within the order Spirochaetales.</title>
        <authorList>
            <person name="Grana-Miraglia L."/>
            <person name="Sikutova S."/>
            <person name="Fingerle V."/>
            <person name="Sing A."/>
            <person name="Castillo-Ramirez S."/>
            <person name="Margos G."/>
            <person name="Rudolf I."/>
        </authorList>
    </citation>
    <scope>NUCLEOTIDE SEQUENCE</scope>
    <source>
        <strain evidence="10">BR149</strain>
    </source>
</reference>
<accession>A0A968GEV6</accession>
<dbReference type="HAMAP" id="MF_00238">
    <property type="entry name" value="Cytidyl_kinase_type1"/>
    <property type="match status" value="1"/>
</dbReference>
<evidence type="ECO:0000256" key="8">
    <source>
        <dbReference type="HAMAP-Rule" id="MF_00238"/>
    </source>
</evidence>
<evidence type="ECO:0000256" key="3">
    <source>
        <dbReference type="ARBA" id="ARBA00022741"/>
    </source>
</evidence>
<dbReference type="CDD" id="cd02020">
    <property type="entry name" value="CMPK"/>
    <property type="match status" value="1"/>
</dbReference>
<sequence length="211" mass="23312">MIVAIDGPAGGGKSALAKLIAERMDFFLLNSGYFYRAVTLYGLRAQSMDEGAWITIAQSIDFSIADGALLVNGVALSGDLHSDVIDAWVPKVSSVVAVRTILNEKMRSLVANRDVVCEGRDMTSVVFPDAQLKIYLDASVEIRAKRRFQQEYSTLSLDEIQKSIQNRDEIDRTKSVGALQIVPEAWYIDSSDKSLEDVYAMIQTKIADIRV</sequence>
<evidence type="ECO:0000256" key="1">
    <source>
        <dbReference type="ARBA" id="ARBA00009427"/>
    </source>
</evidence>
<gene>
    <name evidence="8 10" type="primary">cmk</name>
    <name evidence="10" type="ORF">HCT48_00705</name>
</gene>
<dbReference type="GO" id="GO:0005737">
    <property type="term" value="C:cytoplasm"/>
    <property type="evidence" value="ECO:0007669"/>
    <property type="project" value="UniProtKB-SubCell"/>
</dbReference>
<dbReference type="NCBIfam" id="TIGR00017">
    <property type="entry name" value="cmk"/>
    <property type="match status" value="1"/>
</dbReference>
<feature type="domain" description="Cytidylate kinase" evidence="9">
    <location>
        <begin position="3"/>
        <end position="206"/>
    </location>
</feature>
<evidence type="ECO:0000256" key="4">
    <source>
        <dbReference type="ARBA" id="ARBA00022777"/>
    </source>
</evidence>
<keyword evidence="5 8" id="KW-0067">ATP-binding</keyword>
<dbReference type="GO" id="GO:0005524">
    <property type="term" value="F:ATP binding"/>
    <property type="evidence" value="ECO:0007669"/>
    <property type="project" value="UniProtKB-UniRule"/>
</dbReference>
<dbReference type="Pfam" id="PF02224">
    <property type="entry name" value="Cytidylate_kin"/>
    <property type="match status" value="1"/>
</dbReference>
<dbReference type="InterPro" id="IPR011994">
    <property type="entry name" value="Cytidylate_kinase_dom"/>
</dbReference>
<evidence type="ECO:0000313" key="10">
    <source>
        <dbReference type="EMBL" id="NIZ68743.1"/>
    </source>
</evidence>
<keyword evidence="4 8" id="KW-0418">Kinase</keyword>
<dbReference type="Gene3D" id="3.40.50.300">
    <property type="entry name" value="P-loop containing nucleotide triphosphate hydrolases"/>
    <property type="match status" value="1"/>
</dbReference>
<keyword evidence="11" id="KW-1185">Reference proteome</keyword>
<feature type="binding site" evidence="8">
    <location>
        <begin position="7"/>
        <end position="15"/>
    </location>
    <ligand>
        <name>ATP</name>
        <dbReference type="ChEBI" id="CHEBI:30616"/>
    </ligand>
</feature>
<keyword evidence="8" id="KW-0963">Cytoplasm</keyword>
<comment type="catalytic activity">
    <reaction evidence="6 8">
        <text>dCMP + ATP = dCDP + ADP</text>
        <dbReference type="Rhea" id="RHEA:25094"/>
        <dbReference type="ChEBI" id="CHEBI:30616"/>
        <dbReference type="ChEBI" id="CHEBI:57566"/>
        <dbReference type="ChEBI" id="CHEBI:58593"/>
        <dbReference type="ChEBI" id="CHEBI:456216"/>
        <dbReference type="EC" id="2.7.4.25"/>
    </reaction>
</comment>
<dbReference type="EMBL" id="JAATLM010000001">
    <property type="protein sequence ID" value="NIZ68743.1"/>
    <property type="molecule type" value="Genomic_DNA"/>
</dbReference>
<evidence type="ECO:0000259" key="9">
    <source>
        <dbReference type="Pfam" id="PF02224"/>
    </source>
</evidence>
<evidence type="ECO:0000256" key="5">
    <source>
        <dbReference type="ARBA" id="ARBA00022840"/>
    </source>
</evidence>
<dbReference type="GO" id="GO:0036431">
    <property type="term" value="F:dCMP kinase activity"/>
    <property type="evidence" value="ECO:0007669"/>
    <property type="project" value="InterPro"/>
</dbReference>
<dbReference type="GO" id="GO:0006220">
    <property type="term" value="P:pyrimidine nucleotide metabolic process"/>
    <property type="evidence" value="ECO:0007669"/>
    <property type="project" value="UniProtKB-UniRule"/>
</dbReference>
<evidence type="ECO:0000256" key="6">
    <source>
        <dbReference type="ARBA" id="ARBA00047615"/>
    </source>
</evidence>
<comment type="subcellular location">
    <subcellularLocation>
        <location evidence="8">Cytoplasm</location>
    </subcellularLocation>
</comment>
<dbReference type="InterPro" id="IPR027417">
    <property type="entry name" value="P-loop_NTPase"/>
</dbReference>
<comment type="caution">
    <text evidence="10">The sequence shown here is derived from an EMBL/GenBank/DDBJ whole genome shotgun (WGS) entry which is preliminary data.</text>
</comment>
<protein>
    <recommendedName>
        <fullName evidence="8">Cytidylate kinase</fullName>
        <shortName evidence="8">CK</shortName>
        <ecNumber evidence="8">2.7.4.25</ecNumber>
    </recommendedName>
    <alternativeName>
        <fullName evidence="8">Cytidine monophosphate kinase</fullName>
        <shortName evidence="8">CMP kinase</shortName>
    </alternativeName>
</protein>